<proteinExistence type="predicted"/>
<dbReference type="PANTHER" id="PTHR37315">
    <property type="entry name" value="UPF0311 PROTEIN BLR7842"/>
    <property type="match status" value="1"/>
</dbReference>
<dbReference type="Proteomes" id="UP001595075">
    <property type="component" value="Unassembled WGS sequence"/>
</dbReference>
<accession>A0ABR4CCF8</accession>
<gene>
    <name evidence="2" type="ORF">VTL71DRAFT_15725</name>
</gene>
<feature type="signal peptide" evidence="1">
    <location>
        <begin position="1"/>
        <end position="20"/>
    </location>
</feature>
<dbReference type="PANTHER" id="PTHR37315:SF1">
    <property type="entry name" value="UPF0311 PROTEIN BLR7842"/>
    <property type="match status" value="1"/>
</dbReference>
<protein>
    <submittedName>
        <fullName evidence="2">Uncharacterized protein</fullName>
    </submittedName>
</protein>
<comment type="caution">
    <text evidence="2">The sequence shown here is derived from an EMBL/GenBank/DDBJ whole genome shotgun (WGS) entry which is preliminary data.</text>
</comment>
<dbReference type="Pfam" id="PF11578">
    <property type="entry name" value="DUF3237"/>
    <property type="match status" value="1"/>
</dbReference>
<feature type="chain" id="PRO_5046934433" evidence="1">
    <location>
        <begin position="21"/>
        <end position="174"/>
    </location>
</feature>
<reference evidence="2 3" key="1">
    <citation type="journal article" date="2024" name="Commun. Biol.">
        <title>Comparative genomic analysis of thermophilic fungi reveals convergent evolutionary adaptations and gene losses.</title>
        <authorList>
            <person name="Steindorff A.S."/>
            <person name="Aguilar-Pontes M.V."/>
            <person name="Robinson A.J."/>
            <person name="Andreopoulos B."/>
            <person name="LaButti K."/>
            <person name="Kuo A."/>
            <person name="Mondo S."/>
            <person name="Riley R."/>
            <person name="Otillar R."/>
            <person name="Haridas S."/>
            <person name="Lipzen A."/>
            <person name="Grimwood J."/>
            <person name="Schmutz J."/>
            <person name="Clum A."/>
            <person name="Reid I.D."/>
            <person name="Moisan M.C."/>
            <person name="Butler G."/>
            <person name="Nguyen T.T.M."/>
            <person name="Dewar K."/>
            <person name="Conant G."/>
            <person name="Drula E."/>
            <person name="Henrissat B."/>
            <person name="Hansel C."/>
            <person name="Singer S."/>
            <person name="Hutchinson M.I."/>
            <person name="de Vries R.P."/>
            <person name="Natvig D.O."/>
            <person name="Powell A.J."/>
            <person name="Tsang A."/>
            <person name="Grigoriev I.V."/>
        </authorList>
    </citation>
    <scope>NUCLEOTIDE SEQUENCE [LARGE SCALE GENOMIC DNA]</scope>
    <source>
        <strain evidence="2 3">CBS 494.80</strain>
    </source>
</reference>
<dbReference type="Gene3D" id="2.40.160.20">
    <property type="match status" value="1"/>
</dbReference>
<evidence type="ECO:0000313" key="2">
    <source>
        <dbReference type="EMBL" id="KAL2067629.1"/>
    </source>
</evidence>
<dbReference type="InterPro" id="IPR020915">
    <property type="entry name" value="UPF0311"/>
</dbReference>
<evidence type="ECO:0000313" key="3">
    <source>
        <dbReference type="Proteomes" id="UP001595075"/>
    </source>
</evidence>
<evidence type="ECO:0000256" key="1">
    <source>
        <dbReference type="SAM" id="SignalP"/>
    </source>
</evidence>
<name>A0ABR4CCF8_9HELO</name>
<dbReference type="EMBL" id="JAZHXI010000009">
    <property type="protein sequence ID" value="KAL2067629.1"/>
    <property type="molecule type" value="Genomic_DNA"/>
</dbReference>
<keyword evidence="1" id="KW-0732">Signal</keyword>
<organism evidence="2 3">
    <name type="scientific">Oculimacula yallundae</name>
    <dbReference type="NCBI Taxonomy" id="86028"/>
    <lineage>
        <taxon>Eukaryota</taxon>
        <taxon>Fungi</taxon>
        <taxon>Dikarya</taxon>
        <taxon>Ascomycota</taxon>
        <taxon>Pezizomycotina</taxon>
        <taxon>Leotiomycetes</taxon>
        <taxon>Helotiales</taxon>
        <taxon>Ploettnerulaceae</taxon>
        <taxon>Oculimacula</taxon>
    </lineage>
</organism>
<sequence length="174" mass="18655">MQFHFLFAAAVGTLSSLAQAKPTCQPSPAVTPKPQYEFTMNLKLGAGTNVGVDIYNERQTYLPVTGGKFCAKWNGGVTGSVVSGVANFYQTANGTGPYRLDFEYLIKTSDTPPASFVVKQSGWEVNRVGRTTYSFATGDSRYSFVNSGVYIGVEVGYVVNGTTTHSAVDGYTLV</sequence>
<keyword evidence="3" id="KW-1185">Reference proteome</keyword>